<organism evidence="8 9">
    <name type="scientific">Pristionchus pacificus</name>
    <name type="common">Parasitic nematode worm</name>
    <dbReference type="NCBI Taxonomy" id="54126"/>
    <lineage>
        <taxon>Eukaryota</taxon>
        <taxon>Metazoa</taxon>
        <taxon>Ecdysozoa</taxon>
        <taxon>Nematoda</taxon>
        <taxon>Chromadorea</taxon>
        <taxon>Rhabditida</taxon>
        <taxon>Rhabditina</taxon>
        <taxon>Diplogasteromorpha</taxon>
        <taxon>Diplogasteroidea</taxon>
        <taxon>Neodiplogasteridae</taxon>
        <taxon>Pristionchus</taxon>
    </lineage>
</organism>
<dbReference type="GO" id="GO:0005737">
    <property type="term" value="C:cytoplasm"/>
    <property type="evidence" value="ECO:0000318"/>
    <property type="project" value="GO_Central"/>
</dbReference>
<dbReference type="PANTHER" id="PTHR11530:SF11">
    <property type="entry name" value="D-ASPARTATE OXIDASE"/>
    <property type="match status" value="1"/>
</dbReference>
<comment type="similarity">
    <text evidence="3">Belongs to the DAMOX/DASOX family.</text>
</comment>
<dbReference type="Gene3D" id="3.30.9.10">
    <property type="entry name" value="D-Amino Acid Oxidase, subunit A, domain 2"/>
    <property type="match status" value="1"/>
</dbReference>
<dbReference type="Gene3D" id="3.40.50.720">
    <property type="entry name" value="NAD(P)-binding Rossmann-like Domain"/>
    <property type="match status" value="1"/>
</dbReference>
<dbReference type="PROSITE" id="PS00677">
    <property type="entry name" value="DAO"/>
    <property type="match status" value="1"/>
</dbReference>
<dbReference type="InterPro" id="IPR023209">
    <property type="entry name" value="DAO"/>
</dbReference>
<evidence type="ECO:0000313" key="8">
    <source>
        <dbReference type="EnsemblMetazoa" id="PPA08233.1"/>
    </source>
</evidence>
<dbReference type="InterPro" id="IPR006076">
    <property type="entry name" value="FAD-dep_OxRdtase"/>
</dbReference>
<feature type="binding site" evidence="7">
    <location>
        <position position="270"/>
    </location>
    <ligand>
        <name>D-dopa</name>
        <dbReference type="ChEBI" id="CHEBI:149689"/>
    </ligand>
</feature>
<dbReference type="AlphaFoldDB" id="A0A2A6BZE9"/>
<reference evidence="9" key="1">
    <citation type="journal article" date="2008" name="Nat. Genet.">
        <title>The Pristionchus pacificus genome provides a unique perspective on nematode lifestyle and parasitism.</title>
        <authorList>
            <person name="Dieterich C."/>
            <person name="Clifton S.W."/>
            <person name="Schuster L.N."/>
            <person name="Chinwalla A."/>
            <person name="Delehaunty K."/>
            <person name="Dinkelacker I."/>
            <person name="Fulton L."/>
            <person name="Fulton R."/>
            <person name="Godfrey J."/>
            <person name="Minx P."/>
            <person name="Mitreva M."/>
            <person name="Roeseler W."/>
            <person name="Tian H."/>
            <person name="Witte H."/>
            <person name="Yang S.P."/>
            <person name="Wilson R.K."/>
            <person name="Sommer R.J."/>
        </authorList>
    </citation>
    <scope>NUCLEOTIDE SEQUENCE [LARGE SCALE GENOMIC DNA]</scope>
    <source>
        <strain evidence="9">PS312</strain>
    </source>
</reference>
<evidence type="ECO:0000256" key="5">
    <source>
        <dbReference type="ARBA" id="ARBA00022827"/>
    </source>
</evidence>
<evidence type="ECO:0000256" key="3">
    <source>
        <dbReference type="ARBA" id="ARBA00006730"/>
    </source>
</evidence>
<dbReference type="GO" id="GO:0005782">
    <property type="term" value="C:peroxisomal matrix"/>
    <property type="evidence" value="ECO:0007669"/>
    <property type="project" value="UniProtKB-SubCell"/>
</dbReference>
<dbReference type="SUPFAM" id="SSF51971">
    <property type="entry name" value="Nucleotide-binding domain"/>
    <property type="match status" value="1"/>
</dbReference>
<dbReference type="OrthoDB" id="2015447at2759"/>
<evidence type="ECO:0000256" key="2">
    <source>
        <dbReference type="ARBA" id="ARBA00004253"/>
    </source>
</evidence>
<keyword evidence="9" id="KW-1185">Reference proteome</keyword>
<feature type="binding site" evidence="7">
    <location>
        <position position="301"/>
    </location>
    <ligand>
        <name>D-dopa</name>
        <dbReference type="ChEBI" id="CHEBI:149689"/>
    </ligand>
</feature>
<evidence type="ECO:0000256" key="4">
    <source>
        <dbReference type="ARBA" id="ARBA00022630"/>
    </source>
</evidence>
<reference evidence="8" key="2">
    <citation type="submission" date="2022-06" db="UniProtKB">
        <authorList>
            <consortium name="EnsemblMetazoa"/>
        </authorList>
    </citation>
    <scope>IDENTIFICATION</scope>
    <source>
        <strain evidence="8">PS312</strain>
    </source>
</reference>
<evidence type="ECO:0000313" key="9">
    <source>
        <dbReference type="Proteomes" id="UP000005239"/>
    </source>
</evidence>
<comment type="cofactor">
    <cofactor evidence="1 7">
        <name>FAD</name>
        <dbReference type="ChEBI" id="CHEBI:57692"/>
    </cofactor>
</comment>
<evidence type="ECO:0000256" key="7">
    <source>
        <dbReference type="PIRSR" id="PIRSR000189-1"/>
    </source>
</evidence>
<comment type="subcellular location">
    <subcellularLocation>
        <location evidence="2">Peroxisome matrix</location>
    </subcellularLocation>
</comment>
<accession>A0A8R1YCM6</accession>
<feature type="binding site" evidence="7">
    <location>
        <begin position="41"/>
        <end position="42"/>
    </location>
    <ligand>
        <name>FAD</name>
        <dbReference type="ChEBI" id="CHEBI:57692"/>
    </ligand>
</feature>
<sequence>MSNIVIIGAGIAGISSALTIQKKFPKAKITIIADKFSPFITSDVAAGFWWPYLVNFPNPDLLNRICRDTFNYISSLVEKEDAGAMWQSGYEVNRELTEIPHWAPLVRGFRRLNEDELNRLGEGYKSGQFFTTLALEPTTYIAYATKEFLSKGGIIKQEKVENLVELTDSFDVVVNCSGLGARDLVGDKQISPIRGQIIRVRAPRVKHFFCDGDYYCLLNSNCVILGGTHDEGEWNMEVNQDTAKKILEENIKRTPELKGAEIISHHVGLRPFRSSLRLEKETIRNTNGRETTVIHNYGHGGSGITLFWGCALHVVELIGNGKAHL</sequence>
<dbReference type="EnsemblMetazoa" id="PPA08233.1">
    <property type="protein sequence ID" value="PPA08233.1"/>
    <property type="gene ID" value="WBGene00097787"/>
</dbReference>
<dbReference type="SUPFAM" id="SSF54373">
    <property type="entry name" value="FAD-linked reductases, C-terminal domain"/>
    <property type="match status" value="1"/>
</dbReference>
<dbReference type="GO" id="GO:0071949">
    <property type="term" value="F:FAD binding"/>
    <property type="evidence" value="ECO:0007669"/>
    <property type="project" value="InterPro"/>
</dbReference>
<dbReference type="GO" id="GO:0003884">
    <property type="term" value="F:D-amino-acid oxidase activity"/>
    <property type="evidence" value="ECO:0000318"/>
    <property type="project" value="GO_Central"/>
</dbReference>
<dbReference type="InterPro" id="IPR006181">
    <property type="entry name" value="D-amino_acid_oxidase_CS"/>
</dbReference>
<dbReference type="PIRSF" id="PIRSF000189">
    <property type="entry name" value="D-aa_oxidase"/>
    <property type="match status" value="1"/>
</dbReference>
<dbReference type="Pfam" id="PF01266">
    <property type="entry name" value="DAO"/>
    <property type="match status" value="1"/>
</dbReference>
<protein>
    <submittedName>
        <fullName evidence="8">Daao-1</fullName>
    </submittedName>
</protein>
<proteinExistence type="inferred from homology"/>
<feature type="binding site" evidence="7">
    <location>
        <position position="215"/>
    </location>
    <ligand>
        <name>D-dopa</name>
        <dbReference type="ChEBI" id="CHEBI:149689"/>
    </ligand>
</feature>
<keyword evidence="6" id="KW-0560">Oxidoreductase</keyword>
<keyword evidence="5 7" id="KW-0274">FAD</keyword>
<accession>A0A2A6BZE9</accession>
<gene>
    <name evidence="8" type="primary">WBGene00097787</name>
</gene>
<keyword evidence="4" id="KW-0285">Flavoprotein</keyword>
<dbReference type="GO" id="GO:0019478">
    <property type="term" value="P:D-amino acid catabolic process"/>
    <property type="evidence" value="ECO:0000318"/>
    <property type="project" value="GO_Central"/>
</dbReference>
<feature type="binding site" evidence="7">
    <location>
        <begin position="300"/>
        <end position="305"/>
    </location>
    <ligand>
        <name>FAD</name>
        <dbReference type="ChEBI" id="CHEBI:57692"/>
    </ligand>
</feature>
<evidence type="ECO:0000256" key="1">
    <source>
        <dbReference type="ARBA" id="ARBA00001974"/>
    </source>
</evidence>
<dbReference type="PANTHER" id="PTHR11530">
    <property type="entry name" value="D-AMINO ACID OXIDASE"/>
    <property type="match status" value="1"/>
</dbReference>
<dbReference type="Proteomes" id="UP000005239">
    <property type="component" value="Unassembled WGS sequence"/>
</dbReference>
<evidence type="ECO:0000256" key="6">
    <source>
        <dbReference type="ARBA" id="ARBA00023002"/>
    </source>
</evidence>
<name>A0A2A6BZE9_PRIPA</name>
<feature type="binding site" evidence="7">
    <location>
        <position position="160"/>
    </location>
    <ligand>
        <name>FAD</name>
        <dbReference type="ChEBI" id="CHEBI:57692"/>
    </ligand>
</feature>